<dbReference type="RefSeq" id="WP_093337940.1">
    <property type="nucleotide sequence ID" value="NZ_FOUY01000003.1"/>
</dbReference>
<evidence type="ECO:0000256" key="2">
    <source>
        <dbReference type="ARBA" id="ARBA00023315"/>
    </source>
</evidence>
<dbReference type="STRING" id="260086.SAMN05216207_1003165"/>
<protein>
    <submittedName>
        <fullName evidence="4">Putative acetyltransferase</fullName>
    </submittedName>
</protein>
<name>A0A1I4U3E9_PSUAM</name>
<dbReference type="InterPro" id="IPR016181">
    <property type="entry name" value="Acyl_CoA_acyltransferase"/>
</dbReference>
<dbReference type="InterPro" id="IPR050832">
    <property type="entry name" value="Bact_Acetyltransf"/>
</dbReference>
<dbReference type="Proteomes" id="UP000199614">
    <property type="component" value="Unassembled WGS sequence"/>
</dbReference>
<evidence type="ECO:0000259" key="3">
    <source>
        <dbReference type="PROSITE" id="PS51186"/>
    </source>
</evidence>
<dbReference type="OrthoDB" id="9803233at2"/>
<gene>
    <name evidence="4" type="ORF">SAMN05216207_1003165</name>
</gene>
<dbReference type="PANTHER" id="PTHR43877:SF5">
    <property type="entry name" value="BLL8307 PROTEIN"/>
    <property type="match status" value="1"/>
</dbReference>
<dbReference type="InterPro" id="IPR000182">
    <property type="entry name" value="GNAT_dom"/>
</dbReference>
<organism evidence="4 5">
    <name type="scientific">Pseudonocardia ammonioxydans</name>
    <dbReference type="NCBI Taxonomy" id="260086"/>
    <lineage>
        <taxon>Bacteria</taxon>
        <taxon>Bacillati</taxon>
        <taxon>Actinomycetota</taxon>
        <taxon>Actinomycetes</taxon>
        <taxon>Pseudonocardiales</taxon>
        <taxon>Pseudonocardiaceae</taxon>
        <taxon>Pseudonocardia</taxon>
    </lineage>
</organism>
<dbReference type="PANTHER" id="PTHR43877">
    <property type="entry name" value="AMINOALKYLPHOSPHONATE N-ACETYLTRANSFERASE-RELATED-RELATED"/>
    <property type="match status" value="1"/>
</dbReference>
<dbReference type="EMBL" id="FOUY01000003">
    <property type="protein sequence ID" value="SFM83360.1"/>
    <property type="molecule type" value="Genomic_DNA"/>
</dbReference>
<dbReference type="CDD" id="cd04301">
    <property type="entry name" value="NAT_SF"/>
    <property type="match status" value="1"/>
</dbReference>
<feature type="domain" description="N-acetyltransferase" evidence="3">
    <location>
        <begin position="3"/>
        <end position="152"/>
    </location>
</feature>
<dbReference type="Gene3D" id="3.40.630.30">
    <property type="match status" value="1"/>
</dbReference>
<dbReference type="GO" id="GO:0016747">
    <property type="term" value="F:acyltransferase activity, transferring groups other than amino-acyl groups"/>
    <property type="evidence" value="ECO:0007669"/>
    <property type="project" value="InterPro"/>
</dbReference>
<keyword evidence="1 4" id="KW-0808">Transferase</keyword>
<evidence type="ECO:0000313" key="5">
    <source>
        <dbReference type="Proteomes" id="UP000199614"/>
    </source>
</evidence>
<sequence length="160" mass="17245">MRIAIDDLSGTGIAELLAGHLAEVRAQSPPESSHALDLDALRRPGVSVWAVHDAGTLVGCGALKELDPDGAEIKSMRTAPQAQRRGVASALLGHLIGVARDRGYRSLYLETGTTAFFAPARRLYARHGFVRCPPFADYPDDPNSVHMRLDLPTGCDRTIM</sequence>
<dbReference type="PROSITE" id="PS51186">
    <property type="entry name" value="GNAT"/>
    <property type="match status" value="1"/>
</dbReference>
<proteinExistence type="predicted"/>
<dbReference type="AlphaFoldDB" id="A0A1I4U3E9"/>
<keyword evidence="5" id="KW-1185">Reference proteome</keyword>
<evidence type="ECO:0000256" key="1">
    <source>
        <dbReference type="ARBA" id="ARBA00022679"/>
    </source>
</evidence>
<evidence type="ECO:0000313" key="4">
    <source>
        <dbReference type="EMBL" id="SFM83360.1"/>
    </source>
</evidence>
<reference evidence="4 5" key="1">
    <citation type="submission" date="2016-10" db="EMBL/GenBank/DDBJ databases">
        <authorList>
            <person name="de Groot N.N."/>
        </authorList>
    </citation>
    <scope>NUCLEOTIDE SEQUENCE [LARGE SCALE GENOMIC DNA]</scope>
    <source>
        <strain evidence="4 5">CGMCC 4.1877</strain>
    </source>
</reference>
<accession>A0A1I4U3E9</accession>
<keyword evidence="2" id="KW-0012">Acyltransferase</keyword>
<dbReference type="Pfam" id="PF00583">
    <property type="entry name" value="Acetyltransf_1"/>
    <property type="match status" value="1"/>
</dbReference>
<dbReference type="SUPFAM" id="SSF55729">
    <property type="entry name" value="Acyl-CoA N-acyltransferases (Nat)"/>
    <property type="match status" value="1"/>
</dbReference>